<evidence type="ECO:0000256" key="1">
    <source>
        <dbReference type="SAM" id="MobiDB-lite"/>
    </source>
</evidence>
<protein>
    <submittedName>
        <fullName evidence="2">Uncharacterized protein</fullName>
    </submittedName>
</protein>
<proteinExistence type="predicted"/>
<gene>
    <name evidence="2" type="ORF">IE4771_CH02918</name>
</gene>
<feature type="region of interest" description="Disordered" evidence="1">
    <location>
        <begin position="21"/>
        <end position="59"/>
    </location>
</feature>
<dbReference type="AlphaFoldDB" id="A0A060HYI2"/>
<dbReference type="EMBL" id="CP006986">
    <property type="protein sequence ID" value="AIC28013.1"/>
    <property type="molecule type" value="Genomic_DNA"/>
</dbReference>
<evidence type="ECO:0000313" key="3">
    <source>
        <dbReference type="Proteomes" id="UP000027180"/>
    </source>
</evidence>
<dbReference type="HOGENOM" id="CLU_2957464_0_0_5"/>
<evidence type="ECO:0000313" key="2">
    <source>
        <dbReference type="EMBL" id="AIC28013.1"/>
    </source>
</evidence>
<dbReference type="KEGG" id="rei:IE4771_CH02918"/>
<name>A0A060HYI2_RHIET</name>
<dbReference type="Proteomes" id="UP000027180">
    <property type="component" value="Chromosome"/>
</dbReference>
<organism evidence="2 3">
    <name type="scientific">Rhizobium etli bv. mimosae str. IE4771</name>
    <dbReference type="NCBI Taxonomy" id="1432050"/>
    <lineage>
        <taxon>Bacteria</taxon>
        <taxon>Pseudomonadati</taxon>
        <taxon>Pseudomonadota</taxon>
        <taxon>Alphaproteobacteria</taxon>
        <taxon>Hyphomicrobiales</taxon>
        <taxon>Rhizobiaceae</taxon>
        <taxon>Rhizobium/Agrobacterium group</taxon>
        <taxon>Rhizobium</taxon>
    </lineage>
</organism>
<sequence length="59" mass="6453">MGCVAHGLSLQFAWDRLDGQPRPDVNPCLERSPRPGTLTLRGRGAMARTCSGDPFRRGD</sequence>
<reference evidence="2 3" key="1">
    <citation type="submission" date="2013-12" db="EMBL/GenBank/DDBJ databases">
        <title>Complete genome sequence of Rhizobium etli bv. mimosae IE4771.</title>
        <authorList>
            <person name="Bustos P."/>
            <person name="Santamaria R.I."/>
            <person name="Lozano L."/>
            <person name="Ormeno-Orrillo E."/>
            <person name="Rogel M.A."/>
            <person name="Romero D."/>
            <person name="Cevallos M.A."/>
            <person name="Martinez-Romero E."/>
            <person name="Gonzalez V."/>
        </authorList>
    </citation>
    <scope>NUCLEOTIDE SEQUENCE [LARGE SCALE GENOMIC DNA]</scope>
    <source>
        <strain evidence="2 3">IE4771</strain>
    </source>
</reference>
<accession>A0A060HYI2</accession>